<feature type="compositionally biased region" description="Polar residues" evidence="1">
    <location>
        <begin position="12"/>
        <end position="21"/>
    </location>
</feature>
<organism evidence="4 5">
    <name type="scientific">Nocardia mexicana</name>
    <dbReference type="NCBI Taxonomy" id="279262"/>
    <lineage>
        <taxon>Bacteria</taxon>
        <taxon>Bacillati</taxon>
        <taxon>Actinomycetota</taxon>
        <taxon>Actinomycetes</taxon>
        <taxon>Mycobacteriales</taxon>
        <taxon>Nocardiaceae</taxon>
        <taxon>Nocardia</taxon>
    </lineage>
</organism>
<keyword evidence="5" id="KW-1185">Reference proteome</keyword>
<dbReference type="InterPro" id="IPR049450">
    <property type="entry name" value="ACOT8-like_C"/>
</dbReference>
<dbReference type="Pfam" id="PF20789">
    <property type="entry name" value="4HBT_3C"/>
    <property type="match status" value="1"/>
</dbReference>
<evidence type="ECO:0000256" key="1">
    <source>
        <dbReference type="SAM" id="MobiDB-lite"/>
    </source>
</evidence>
<evidence type="ECO:0000313" key="5">
    <source>
        <dbReference type="Proteomes" id="UP000255355"/>
    </source>
</evidence>
<dbReference type="RefSeq" id="WP_068029060.1">
    <property type="nucleotide sequence ID" value="NZ_QQAZ01000001.1"/>
</dbReference>
<dbReference type="Pfam" id="PF13622">
    <property type="entry name" value="4HBT_3"/>
    <property type="match status" value="1"/>
</dbReference>
<evidence type="ECO:0000313" key="4">
    <source>
        <dbReference type="EMBL" id="RDI55579.1"/>
    </source>
</evidence>
<dbReference type="Gene3D" id="2.40.160.210">
    <property type="entry name" value="Acyl-CoA thioesterase, double hotdog domain"/>
    <property type="match status" value="1"/>
</dbReference>
<dbReference type="InterPro" id="IPR049449">
    <property type="entry name" value="TesB_ACOT8-like_N"/>
</dbReference>
<dbReference type="InterPro" id="IPR029069">
    <property type="entry name" value="HotDog_dom_sf"/>
</dbReference>
<name>A0A370HJB5_9NOCA</name>
<dbReference type="InterPro" id="IPR042171">
    <property type="entry name" value="Acyl-CoA_hotdog"/>
</dbReference>
<accession>A0A370HJB5</accession>
<reference evidence="4 5" key="1">
    <citation type="submission" date="2018-07" db="EMBL/GenBank/DDBJ databases">
        <title>Genomic Encyclopedia of Type Strains, Phase IV (KMG-IV): sequencing the most valuable type-strain genomes for metagenomic binning, comparative biology and taxonomic classification.</title>
        <authorList>
            <person name="Goeker M."/>
        </authorList>
    </citation>
    <scope>NUCLEOTIDE SEQUENCE [LARGE SCALE GENOMIC DNA]</scope>
    <source>
        <strain evidence="4 5">DSM 44952</strain>
    </source>
</reference>
<protein>
    <submittedName>
        <fullName evidence="4">Thioesterase superfamily protein</fullName>
    </submittedName>
</protein>
<evidence type="ECO:0000259" key="3">
    <source>
        <dbReference type="Pfam" id="PF20789"/>
    </source>
</evidence>
<feature type="domain" description="Acyl-CoA thioesterase-like C-terminal" evidence="3">
    <location>
        <begin position="124"/>
        <end position="255"/>
    </location>
</feature>
<dbReference type="Proteomes" id="UP000255355">
    <property type="component" value="Unassembled WGS sequence"/>
</dbReference>
<evidence type="ECO:0000259" key="2">
    <source>
        <dbReference type="Pfam" id="PF13622"/>
    </source>
</evidence>
<feature type="domain" description="Acyl-CoA thioesterase-like N-terminal HotDog" evidence="2">
    <location>
        <begin position="22"/>
        <end position="102"/>
    </location>
</feature>
<feature type="region of interest" description="Disordered" evidence="1">
    <location>
        <begin position="1"/>
        <end position="32"/>
    </location>
</feature>
<comment type="caution">
    <text evidence="4">The sequence shown here is derived from an EMBL/GenBank/DDBJ whole genome shotgun (WGS) entry which is preliminary data.</text>
</comment>
<proteinExistence type="predicted"/>
<gene>
    <name evidence="4" type="ORF">DFR68_101412</name>
</gene>
<sequence>MADAFYTRTGEHTFTPSSATGSPWGPDTQHAGPPAALLVRALEQHESPAPRRLRRICLDILAPVLMGAVDIEVDTVKPGKRAELVEARATVGGRTVLAARGWALTGVSDGFPAPPTDDSPAEPPAPAGTVDLPGAYMAGYMSAIDWRFESGSFDSFGPAVAWARPRIPLLAGEELTPWQRTVILVDSASGVSLLAHPRENPLVNCDLNVVLHRDPTGEWIRMDAVTHVSAGHGASTHAALSDRHGPVGDSIQTLFSIR</sequence>
<dbReference type="OrthoDB" id="1413770at2"/>
<dbReference type="SUPFAM" id="SSF54637">
    <property type="entry name" value="Thioesterase/thiol ester dehydrase-isomerase"/>
    <property type="match status" value="1"/>
</dbReference>
<dbReference type="AlphaFoldDB" id="A0A370HJB5"/>
<dbReference type="EMBL" id="QQAZ01000001">
    <property type="protein sequence ID" value="RDI55579.1"/>
    <property type="molecule type" value="Genomic_DNA"/>
</dbReference>
<dbReference type="STRING" id="1210089.GCA_001613165_06667"/>